<proteinExistence type="predicted"/>
<dbReference type="PANTHER" id="PTHR37534:SF51">
    <property type="entry name" value="ACRIFLAVINE SENSITIVITY CONTROL PROTEIN ACR-2"/>
    <property type="match status" value="1"/>
</dbReference>
<dbReference type="EMBL" id="JFFI01001965">
    <property type="protein sequence ID" value="KXH47834.1"/>
    <property type="molecule type" value="Genomic_DNA"/>
</dbReference>
<evidence type="ECO:0000313" key="5">
    <source>
        <dbReference type="Proteomes" id="UP000070121"/>
    </source>
</evidence>
<protein>
    <recommendedName>
        <fullName evidence="3">Zn(2)-C6 fungal-type domain-containing protein</fullName>
    </recommendedName>
</protein>
<keyword evidence="1" id="KW-0539">Nucleus</keyword>
<dbReference type="OrthoDB" id="5386330at2759"/>
<evidence type="ECO:0000256" key="2">
    <source>
        <dbReference type="SAM" id="MobiDB-lite"/>
    </source>
</evidence>
<evidence type="ECO:0000256" key="1">
    <source>
        <dbReference type="ARBA" id="ARBA00023242"/>
    </source>
</evidence>
<dbReference type="CDD" id="cd00067">
    <property type="entry name" value="GAL4"/>
    <property type="match status" value="1"/>
</dbReference>
<name>A0A135TIB8_9PEZI</name>
<accession>A0A135TIB8</accession>
<dbReference type="InterPro" id="IPR001138">
    <property type="entry name" value="Zn2Cys6_DnaBD"/>
</dbReference>
<dbReference type="GO" id="GO:0000981">
    <property type="term" value="F:DNA-binding transcription factor activity, RNA polymerase II-specific"/>
    <property type="evidence" value="ECO:0007669"/>
    <property type="project" value="InterPro"/>
</dbReference>
<evidence type="ECO:0000313" key="4">
    <source>
        <dbReference type="EMBL" id="KXH47834.1"/>
    </source>
</evidence>
<comment type="caution">
    <text evidence="4">The sequence shown here is derived from an EMBL/GenBank/DDBJ whole genome shotgun (WGS) entry which is preliminary data.</text>
</comment>
<evidence type="ECO:0000259" key="3">
    <source>
        <dbReference type="PROSITE" id="PS50048"/>
    </source>
</evidence>
<sequence length="651" mass="71963">MTLGPQCWRCRKKRLRCDSSIPACRKCIAADTECPGYGDKRPITFRDPLVLKQKGVVIRVRDREPEGRQDRDRGKTRSGRSSSSPPASVLGIVCRSPRTAGPVMKLRITADAMEYYNRHVAPDLVPYSTSTSPYQISPHQIASLASYLPNTYISIAAFHRHISGQPSSSSSSSILSKLSNHNKTLAISPTRPFIQTKCSNIRRYMRSVQTHGGRRLQNRPLRVSSRRITSPRSRTLRISPTSRDQLIDHRRRSGCLSHHLPLSVAPLPPLRQPLFLPILLLLPLSHRTIKHYQILTPLKIQFSAYAPWQSHITGAWSIILTYGPFTAVAKSDLELCRLLQQFAIFDIFGTSTHGDITLNEPSVAGTILARQESYEAIFQESDANTHNPWRLVAHDLAKVLIRINGLRARRALYPETEKHFPEGLSAVLQYIDTSPPKKWAAKISATAESWLAPSKLSEDQEIKDAWVALMATYHAAAALYAINGLAGLGTTQRSSTAWSQEAVSHLASRESAAYTALVASLRVLFTQRTQRHHLHANKTPSNSIATSAGLLHKFVIWPMVIGGIQSALIYHDEETTNFMCSGMQAVGEELGTTKVSPKGHLSIKSRDPLGAWDHPPRKTGFRGLAPPSNTGSDSQASPMCPGRSSESSACL</sequence>
<dbReference type="Gene3D" id="4.10.240.10">
    <property type="entry name" value="Zn(2)-C6 fungal-type DNA-binding domain"/>
    <property type="match status" value="1"/>
</dbReference>
<dbReference type="GO" id="GO:0000976">
    <property type="term" value="F:transcription cis-regulatory region binding"/>
    <property type="evidence" value="ECO:0007669"/>
    <property type="project" value="TreeGrafter"/>
</dbReference>
<dbReference type="SUPFAM" id="SSF57701">
    <property type="entry name" value="Zn2/Cys6 DNA-binding domain"/>
    <property type="match status" value="1"/>
</dbReference>
<dbReference type="GO" id="GO:0005634">
    <property type="term" value="C:nucleus"/>
    <property type="evidence" value="ECO:0007669"/>
    <property type="project" value="TreeGrafter"/>
</dbReference>
<organism evidence="4 5">
    <name type="scientific">Colletotrichum salicis</name>
    <dbReference type="NCBI Taxonomy" id="1209931"/>
    <lineage>
        <taxon>Eukaryota</taxon>
        <taxon>Fungi</taxon>
        <taxon>Dikarya</taxon>
        <taxon>Ascomycota</taxon>
        <taxon>Pezizomycotina</taxon>
        <taxon>Sordariomycetes</taxon>
        <taxon>Hypocreomycetidae</taxon>
        <taxon>Glomerellales</taxon>
        <taxon>Glomerellaceae</taxon>
        <taxon>Colletotrichum</taxon>
        <taxon>Colletotrichum acutatum species complex</taxon>
    </lineage>
</organism>
<dbReference type="GO" id="GO:0045944">
    <property type="term" value="P:positive regulation of transcription by RNA polymerase II"/>
    <property type="evidence" value="ECO:0007669"/>
    <property type="project" value="TreeGrafter"/>
</dbReference>
<dbReference type="GO" id="GO:0008270">
    <property type="term" value="F:zinc ion binding"/>
    <property type="evidence" value="ECO:0007669"/>
    <property type="project" value="InterPro"/>
</dbReference>
<feature type="compositionally biased region" description="Basic and acidic residues" evidence="2">
    <location>
        <begin position="61"/>
        <end position="75"/>
    </location>
</feature>
<reference evidence="4 5" key="1">
    <citation type="submission" date="2014-02" db="EMBL/GenBank/DDBJ databases">
        <title>The genome sequence of Colletotrichum salicis CBS 607.94.</title>
        <authorList>
            <person name="Baroncelli R."/>
            <person name="Thon M.R."/>
        </authorList>
    </citation>
    <scope>NUCLEOTIDE SEQUENCE [LARGE SCALE GENOMIC DNA]</scope>
    <source>
        <strain evidence="4 5">CBS 607.94</strain>
    </source>
</reference>
<feature type="compositionally biased region" description="Polar residues" evidence="2">
    <location>
        <begin position="627"/>
        <end position="637"/>
    </location>
</feature>
<dbReference type="Proteomes" id="UP000070121">
    <property type="component" value="Unassembled WGS sequence"/>
</dbReference>
<feature type="compositionally biased region" description="Low complexity" evidence="2">
    <location>
        <begin position="79"/>
        <end position="88"/>
    </location>
</feature>
<feature type="region of interest" description="Disordered" evidence="2">
    <location>
        <begin position="61"/>
        <end position="91"/>
    </location>
</feature>
<dbReference type="InterPro" id="IPR036864">
    <property type="entry name" value="Zn2-C6_fun-type_DNA-bd_sf"/>
</dbReference>
<feature type="region of interest" description="Disordered" evidence="2">
    <location>
        <begin position="592"/>
        <end position="651"/>
    </location>
</feature>
<feature type="region of interest" description="Disordered" evidence="2">
    <location>
        <begin position="210"/>
        <end position="234"/>
    </location>
</feature>
<dbReference type="Pfam" id="PF00172">
    <property type="entry name" value="Zn_clus"/>
    <property type="match status" value="1"/>
</dbReference>
<dbReference type="PROSITE" id="PS50048">
    <property type="entry name" value="ZN2_CY6_FUNGAL_2"/>
    <property type="match status" value="1"/>
</dbReference>
<dbReference type="AlphaFoldDB" id="A0A135TIB8"/>
<dbReference type="PANTHER" id="PTHR37534">
    <property type="entry name" value="TRANSCRIPTIONAL ACTIVATOR PROTEIN UGA3"/>
    <property type="match status" value="1"/>
</dbReference>
<keyword evidence="5" id="KW-1185">Reference proteome</keyword>
<gene>
    <name evidence="4" type="ORF">CSAL01_03327</name>
</gene>
<feature type="domain" description="Zn(2)-C6 fungal-type" evidence="3">
    <location>
        <begin position="6"/>
        <end position="34"/>
    </location>
</feature>
<dbReference type="SMART" id="SM00066">
    <property type="entry name" value="GAL4"/>
    <property type="match status" value="1"/>
</dbReference>